<evidence type="ECO:0000313" key="2">
    <source>
        <dbReference type="Proteomes" id="UP000318578"/>
    </source>
</evidence>
<dbReference type="Proteomes" id="UP000318578">
    <property type="component" value="Unassembled WGS sequence"/>
</dbReference>
<comment type="caution">
    <text evidence="1">The sequence shown here is derived from an EMBL/GenBank/DDBJ whole genome shotgun (WGS) entry which is preliminary data.</text>
</comment>
<dbReference type="OrthoDB" id="3629463at2"/>
<protein>
    <submittedName>
        <fullName evidence="1">Uncharacterized protein</fullName>
    </submittedName>
</protein>
<proteinExistence type="predicted"/>
<dbReference type="AlphaFoldDB" id="A0A558A6T0"/>
<dbReference type="EMBL" id="VJZA01000041">
    <property type="protein sequence ID" value="TVT19975.1"/>
    <property type="molecule type" value="Genomic_DNA"/>
</dbReference>
<organism evidence="1 2">
    <name type="scientific">Amycolatopsis acidiphila</name>
    <dbReference type="NCBI Taxonomy" id="715473"/>
    <lineage>
        <taxon>Bacteria</taxon>
        <taxon>Bacillati</taxon>
        <taxon>Actinomycetota</taxon>
        <taxon>Actinomycetes</taxon>
        <taxon>Pseudonocardiales</taxon>
        <taxon>Pseudonocardiaceae</taxon>
        <taxon>Amycolatopsis</taxon>
    </lineage>
</organism>
<name>A0A558A6T0_9PSEU</name>
<keyword evidence="2" id="KW-1185">Reference proteome</keyword>
<sequence length="106" mass="11003">MVVLPHAASAAEPEQALVHASPQNDCKLNVRAGADVGSTLLATLSCTNYTTCVSATDVPCGPYATGGVYTCVGSDGKQLTDNRWAEVAWRAPQKSYVAVGCAVFRA</sequence>
<accession>A0A558A6T0</accession>
<reference evidence="1 2" key="1">
    <citation type="submission" date="2019-07" db="EMBL/GenBank/DDBJ databases">
        <title>New species of Amycolatopsis and Streptomyces.</title>
        <authorList>
            <person name="Duangmal K."/>
            <person name="Teo W.F.A."/>
            <person name="Lipun K."/>
        </authorList>
    </citation>
    <scope>NUCLEOTIDE SEQUENCE [LARGE SCALE GENOMIC DNA]</scope>
    <source>
        <strain evidence="1 2">JCM 30562</strain>
    </source>
</reference>
<evidence type="ECO:0000313" key="1">
    <source>
        <dbReference type="EMBL" id="TVT19975.1"/>
    </source>
</evidence>
<gene>
    <name evidence="1" type="ORF">FNH06_22585</name>
</gene>